<name>A0A3B1AYN4_9ZZZZ</name>
<dbReference type="Pfam" id="PF01370">
    <property type="entry name" value="Epimerase"/>
    <property type="match status" value="1"/>
</dbReference>
<dbReference type="CDD" id="cd08946">
    <property type="entry name" value="SDR_e"/>
    <property type="match status" value="1"/>
</dbReference>
<dbReference type="EMBL" id="UOFX01000044">
    <property type="protein sequence ID" value="VAX08932.1"/>
    <property type="molecule type" value="Genomic_DNA"/>
</dbReference>
<organism evidence="3">
    <name type="scientific">hydrothermal vent metagenome</name>
    <dbReference type="NCBI Taxonomy" id="652676"/>
    <lineage>
        <taxon>unclassified sequences</taxon>
        <taxon>metagenomes</taxon>
        <taxon>ecological metagenomes</taxon>
    </lineage>
</organism>
<dbReference type="GO" id="GO:0003978">
    <property type="term" value="F:UDP-glucose 4-epimerase activity"/>
    <property type="evidence" value="ECO:0007669"/>
    <property type="project" value="UniProtKB-EC"/>
</dbReference>
<dbReference type="PANTHER" id="PTHR43000">
    <property type="entry name" value="DTDP-D-GLUCOSE 4,6-DEHYDRATASE-RELATED"/>
    <property type="match status" value="1"/>
</dbReference>
<keyword evidence="3" id="KW-0413">Isomerase</keyword>
<evidence type="ECO:0000313" key="3">
    <source>
        <dbReference type="EMBL" id="VAX08932.1"/>
    </source>
</evidence>
<dbReference type="AlphaFoldDB" id="A0A3B1AYN4"/>
<gene>
    <name evidence="3" type="ORF">MNBD_GAMMA26-2187</name>
</gene>
<dbReference type="Gene3D" id="3.40.50.720">
    <property type="entry name" value="NAD(P)-binding Rossmann-like Domain"/>
    <property type="match status" value="1"/>
</dbReference>
<dbReference type="InterPro" id="IPR036291">
    <property type="entry name" value="NAD(P)-bd_dom_sf"/>
</dbReference>
<dbReference type="SUPFAM" id="SSF51735">
    <property type="entry name" value="NAD(P)-binding Rossmann-fold domains"/>
    <property type="match status" value="1"/>
</dbReference>
<sequence length="309" mass="35255">MRVLITGGAGYIGTELAYRLAERADVSEVIVYDNLSRGNYNLFIGVRKFPRDKVTFINGDLLDTRKLRKALNDIEVVYHLGAKVTKPFSDHNPHLLEQVNHWGTAEVVYAVEESNVSKLIYVSSSAVYGSSSEEVSVEMTPEPATYYGISKLRGEEHVARLQQKMPAYIVRTANVYGYSKSMRFDARINRFMFEAASGQKITVNGSGNQSRAYIHIDDTTDCLEAMLRADLKPDVYDLVTRNLTMHEVVDGVKLVFPETEILFINQHIKPWELRVKPDKRLLGYLNLDDSTFLEEIKEFKKQFTLDFHD</sequence>
<protein>
    <submittedName>
        <fullName evidence="3">UDP-glucose 4-epimerase</fullName>
        <ecNumber evidence="3">5.1.3.2</ecNumber>
    </submittedName>
</protein>
<proteinExistence type="inferred from homology"/>
<comment type="similarity">
    <text evidence="1">Belongs to the NAD(P)-dependent epimerase/dehydratase family.</text>
</comment>
<evidence type="ECO:0000256" key="1">
    <source>
        <dbReference type="ARBA" id="ARBA00007637"/>
    </source>
</evidence>
<dbReference type="InterPro" id="IPR001509">
    <property type="entry name" value="Epimerase_deHydtase"/>
</dbReference>
<accession>A0A3B1AYN4</accession>
<reference evidence="3" key="1">
    <citation type="submission" date="2018-06" db="EMBL/GenBank/DDBJ databases">
        <authorList>
            <person name="Zhirakovskaya E."/>
        </authorList>
    </citation>
    <scope>NUCLEOTIDE SEQUENCE</scope>
</reference>
<dbReference type="EC" id="5.1.3.2" evidence="3"/>
<evidence type="ECO:0000259" key="2">
    <source>
        <dbReference type="Pfam" id="PF01370"/>
    </source>
</evidence>
<feature type="domain" description="NAD-dependent epimerase/dehydratase" evidence="2">
    <location>
        <begin position="3"/>
        <end position="236"/>
    </location>
</feature>